<comment type="caution">
    <text evidence="2">The sequence shown here is derived from an EMBL/GenBank/DDBJ whole genome shotgun (WGS) entry which is preliminary data.</text>
</comment>
<dbReference type="AlphaFoldDB" id="A0A423PRD6"/>
<dbReference type="EMBL" id="AYKG01000023">
    <property type="protein sequence ID" value="ROO28143.1"/>
    <property type="molecule type" value="Genomic_DNA"/>
</dbReference>
<organism evidence="2 3">
    <name type="scientific">Salinisphaera japonica YTM-1</name>
    <dbReference type="NCBI Taxonomy" id="1209778"/>
    <lineage>
        <taxon>Bacteria</taxon>
        <taxon>Pseudomonadati</taxon>
        <taxon>Pseudomonadota</taxon>
        <taxon>Gammaproteobacteria</taxon>
        <taxon>Salinisphaerales</taxon>
        <taxon>Salinisphaeraceae</taxon>
        <taxon>Salinisphaera</taxon>
    </lineage>
</organism>
<proteinExistence type="predicted"/>
<accession>A0A423PRD6</accession>
<keyword evidence="3" id="KW-1185">Reference proteome</keyword>
<name>A0A423PRD6_9GAMM</name>
<keyword evidence="1" id="KW-0812">Transmembrane</keyword>
<protein>
    <submittedName>
        <fullName evidence="2">Uncharacterized protein</fullName>
    </submittedName>
</protein>
<evidence type="ECO:0000256" key="1">
    <source>
        <dbReference type="SAM" id="Phobius"/>
    </source>
</evidence>
<evidence type="ECO:0000313" key="3">
    <source>
        <dbReference type="Proteomes" id="UP000285310"/>
    </source>
</evidence>
<sequence>MPDRGLVLYVTLETLGLVAILLPGLMTFLTRPKGKPGAR</sequence>
<dbReference type="Proteomes" id="UP000285310">
    <property type="component" value="Unassembled WGS sequence"/>
</dbReference>
<gene>
    <name evidence="2" type="ORF">SAJA_08330</name>
</gene>
<dbReference type="InParanoid" id="A0A423PRD6"/>
<reference evidence="2 3" key="1">
    <citation type="submission" date="2013-10" db="EMBL/GenBank/DDBJ databases">
        <title>Salinisphaera japonica YTM-1 Genome Sequencing.</title>
        <authorList>
            <person name="Lai Q."/>
            <person name="Li C."/>
            <person name="Shao Z."/>
        </authorList>
    </citation>
    <scope>NUCLEOTIDE SEQUENCE [LARGE SCALE GENOMIC DNA]</scope>
    <source>
        <strain evidence="2 3">YTM-1</strain>
    </source>
</reference>
<keyword evidence="1" id="KW-0472">Membrane</keyword>
<evidence type="ECO:0000313" key="2">
    <source>
        <dbReference type="EMBL" id="ROO28143.1"/>
    </source>
</evidence>
<keyword evidence="1" id="KW-1133">Transmembrane helix</keyword>
<feature type="transmembrane region" description="Helical" evidence="1">
    <location>
        <begin position="6"/>
        <end position="29"/>
    </location>
</feature>